<dbReference type="SMART" id="SM00450">
    <property type="entry name" value="RHOD"/>
    <property type="match status" value="1"/>
</dbReference>
<dbReference type="Gene3D" id="3.50.50.60">
    <property type="entry name" value="FAD/NAD(P)-binding domain"/>
    <property type="match status" value="2"/>
</dbReference>
<dbReference type="Proteomes" id="UP000036503">
    <property type="component" value="Unassembled WGS sequence"/>
</dbReference>
<dbReference type="Pfam" id="PF01206">
    <property type="entry name" value="TusA"/>
    <property type="match status" value="1"/>
</dbReference>
<evidence type="ECO:0000256" key="4">
    <source>
        <dbReference type="ARBA" id="ARBA00022827"/>
    </source>
</evidence>
<dbReference type="PANTHER" id="PTHR43429">
    <property type="entry name" value="PYRIDINE NUCLEOTIDE-DISULFIDE OXIDOREDUCTASE DOMAIN-CONTAINING"/>
    <property type="match status" value="1"/>
</dbReference>
<keyword evidence="6" id="KW-0676">Redox-active center</keyword>
<dbReference type="GO" id="GO:0016491">
    <property type="term" value="F:oxidoreductase activity"/>
    <property type="evidence" value="ECO:0007669"/>
    <property type="project" value="UniProtKB-KW"/>
</dbReference>
<name>A0A0J6WTA4_9FIRM</name>
<evidence type="ECO:0000256" key="5">
    <source>
        <dbReference type="ARBA" id="ARBA00023002"/>
    </source>
</evidence>
<dbReference type="Gene3D" id="3.30.110.40">
    <property type="entry name" value="TusA-like domain"/>
    <property type="match status" value="1"/>
</dbReference>
<protein>
    <submittedName>
        <fullName evidence="8">Pyridine nucleotide-disulfide oxidoreductase</fullName>
    </submittedName>
</protein>
<dbReference type="InterPro" id="IPR023753">
    <property type="entry name" value="FAD/NAD-binding_dom"/>
</dbReference>
<evidence type="ECO:0000256" key="3">
    <source>
        <dbReference type="ARBA" id="ARBA00022630"/>
    </source>
</evidence>
<dbReference type="InterPro" id="IPR001455">
    <property type="entry name" value="TusA-like"/>
</dbReference>
<dbReference type="Gene3D" id="3.40.1260.10">
    <property type="entry name" value="DsrEFH-like"/>
    <property type="match status" value="1"/>
</dbReference>
<dbReference type="InterPro" id="IPR016156">
    <property type="entry name" value="FAD/NAD-linked_Rdtase_dimer_sf"/>
</dbReference>
<dbReference type="Pfam" id="PF00581">
    <property type="entry name" value="Rhodanese"/>
    <property type="match status" value="1"/>
</dbReference>
<comment type="similarity">
    <text evidence="2">Belongs to the class-III pyridine nucleotide-disulfide oxidoreductase family.</text>
</comment>
<sequence>MMKKYIIVGGVAGGATAAARLRRLDEAAEIILIERGSYISFANCGLPYYIGNAIQDRDRLLVQKKEIFCNRFRVDVRTDSEVTAVNTENKTVTIRTGDMAYEETYDALLLAPGAQPVRPAIPGIDNERIMTLRSVPDADRLRQWADKYEGSGRAVVVGGGFIGVEMAENLRQRGMTVTLLEGATHILAPFDTDMVKIMERELVQNDIRLLLGNGVQSFASQSDGVSIALADGRQLTADFVVLAIGVRPDTAFLKQSDITLTERGYIVTDDHMRTTVPDVYAAGDAVQTRRVLSDDALSVALAGPANHQGRIAADNMTGRDTVYEGVQGTSILKVFDLTAAATGENEQGLKQRHAVYHAVKVYPDSHAGYYPGAVKMALKVLFDDRGRILGAQAAGYDGVDKRIDVLAAMIRHGHTVQELAELELAYAPPYSSAKDPVNMAGYAAENVLDGLTDPISYEEASEMIDRGAVLIDVRTHDEVAAGGLPRAIHIPLENLREHLHELDIAVPIIVYCQIGQRGYFAERLLKQHGYTVKNLMGGYMAAKDALFSVPSAETLIDDGQSEKLYDGRSTAFSRLETAQMPSAIEFDVTGLSCPGPLMKLREYMETMQVGAVAKFTASDPGFYTDSQAWCERTGNRLLHRERKNGLISVWIQKPAAVPAPSGIGEPAKDDKTIVVFSGDLDKVLAAFVIANGALTMGKKVTMFFTFWGLNVLRRPEKVTVRKGLVDTLFGWMMPRGSRNLTLSKMNMVGMGTKLMRQVMHDKNIQSLESLIQSAQAGGVHMIACQMSMDVMGIRREELMDGVDVGGVATFLGAAEDANMSLFI</sequence>
<keyword evidence="5" id="KW-0560">Oxidoreductase</keyword>
<dbReference type="PATRIC" id="fig|1122219.3.peg.2368"/>
<dbReference type="InParanoid" id="A0A0J6WTA4"/>
<comment type="caution">
    <text evidence="8">The sequence shown here is derived from an EMBL/GenBank/DDBJ whole genome shotgun (WGS) entry which is preliminary data.</text>
</comment>
<keyword evidence="3" id="KW-0285">Flavoprotein</keyword>
<dbReference type="PROSITE" id="PS50206">
    <property type="entry name" value="RHODANESE_3"/>
    <property type="match status" value="1"/>
</dbReference>
<dbReference type="Pfam" id="PF13686">
    <property type="entry name" value="DrsE_2"/>
    <property type="match status" value="1"/>
</dbReference>
<reference evidence="8 9" key="1">
    <citation type="submission" date="2015-06" db="EMBL/GenBank/DDBJ databases">
        <title>Draft genome sequence of beer spoilage bacterium Megasphaera cerevisiae type strain 20462.</title>
        <authorList>
            <person name="Kutumbaka K."/>
            <person name="Pasmowitz J."/>
            <person name="Mategko J."/>
            <person name="Reyes D."/>
            <person name="Friedrich A."/>
            <person name="Han S."/>
            <person name="Martens-Habbena W."/>
            <person name="Neal-McKinney J."/>
            <person name="Janagama H.K."/>
            <person name="Nadala C."/>
            <person name="Samadpour M."/>
        </authorList>
    </citation>
    <scope>NUCLEOTIDE SEQUENCE [LARGE SCALE GENOMIC DNA]</scope>
    <source>
        <strain evidence="8 9">DSM 20462</strain>
    </source>
</reference>
<dbReference type="InterPro" id="IPR004099">
    <property type="entry name" value="Pyr_nucl-diS_OxRdtase_dimer"/>
</dbReference>
<dbReference type="SUPFAM" id="SSF75169">
    <property type="entry name" value="DsrEFH-like"/>
    <property type="match status" value="1"/>
</dbReference>
<organism evidence="8 9">
    <name type="scientific">Megasphaera cerevisiae DSM 20462</name>
    <dbReference type="NCBI Taxonomy" id="1122219"/>
    <lineage>
        <taxon>Bacteria</taxon>
        <taxon>Bacillati</taxon>
        <taxon>Bacillota</taxon>
        <taxon>Negativicutes</taxon>
        <taxon>Veillonellales</taxon>
        <taxon>Veillonellaceae</taxon>
        <taxon>Megasphaera</taxon>
    </lineage>
</organism>
<dbReference type="PRINTS" id="PR00368">
    <property type="entry name" value="FADPNR"/>
</dbReference>
<dbReference type="InterPro" id="IPR032836">
    <property type="entry name" value="DsrE2-like"/>
</dbReference>
<dbReference type="InterPro" id="IPR036873">
    <property type="entry name" value="Rhodanese-like_dom_sf"/>
</dbReference>
<keyword evidence="9" id="KW-1185">Reference proteome</keyword>
<dbReference type="SUPFAM" id="SSF55424">
    <property type="entry name" value="FAD/NAD-linked reductases, dimerisation (C-terminal) domain"/>
    <property type="match status" value="1"/>
</dbReference>
<dbReference type="InterPro" id="IPR036868">
    <property type="entry name" value="TusA-like_sf"/>
</dbReference>
<evidence type="ECO:0000256" key="2">
    <source>
        <dbReference type="ARBA" id="ARBA00009130"/>
    </source>
</evidence>
<evidence type="ECO:0000256" key="6">
    <source>
        <dbReference type="ARBA" id="ARBA00023284"/>
    </source>
</evidence>
<dbReference type="PRINTS" id="PR00411">
    <property type="entry name" value="PNDRDTASEI"/>
</dbReference>
<keyword evidence="4" id="KW-0274">FAD</keyword>
<dbReference type="InterPro" id="IPR036188">
    <property type="entry name" value="FAD/NAD-bd_sf"/>
</dbReference>
<dbReference type="Pfam" id="PF02852">
    <property type="entry name" value="Pyr_redox_dim"/>
    <property type="match status" value="1"/>
</dbReference>
<gene>
    <name evidence="8" type="ORF">AB840_11965</name>
</gene>
<dbReference type="InterPro" id="IPR001763">
    <property type="entry name" value="Rhodanese-like_dom"/>
</dbReference>
<dbReference type="SUPFAM" id="SSF52821">
    <property type="entry name" value="Rhodanese/Cell cycle control phosphatase"/>
    <property type="match status" value="1"/>
</dbReference>
<dbReference type="AlphaFoldDB" id="A0A0J6WTA4"/>
<comment type="cofactor">
    <cofactor evidence="1">
        <name>FAD</name>
        <dbReference type="ChEBI" id="CHEBI:57692"/>
    </cofactor>
</comment>
<dbReference type="Gene3D" id="3.40.250.10">
    <property type="entry name" value="Rhodanese-like domain"/>
    <property type="match status" value="1"/>
</dbReference>
<accession>A0A0J6WTA4</accession>
<proteinExistence type="inferred from homology"/>
<dbReference type="SUPFAM" id="SSF51905">
    <property type="entry name" value="FAD/NAD(P)-binding domain"/>
    <property type="match status" value="1"/>
</dbReference>
<dbReference type="Pfam" id="PF07992">
    <property type="entry name" value="Pyr_redox_2"/>
    <property type="match status" value="1"/>
</dbReference>
<evidence type="ECO:0000313" key="9">
    <source>
        <dbReference type="Proteomes" id="UP000036503"/>
    </source>
</evidence>
<dbReference type="InterPro" id="IPR050260">
    <property type="entry name" value="FAD-bd_OxRdtase"/>
</dbReference>
<dbReference type="InterPro" id="IPR027396">
    <property type="entry name" value="DsrEFH-like"/>
</dbReference>
<dbReference type="STRING" id="39029.BSR42_09460"/>
<feature type="domain" description="Rhodanese" evidence="7">
    <location>
        <begin position="464"/>
        <end position="548"/>
    </location>
</feature>
<evidence type="ECO:0000256" key="1">
    <source>
        <dbReference type="ARBA" id="ARBA00001974"/>
    </source>
</evidence>
<dbReference type="PANTHER" id="PTHR43429:SF1">
    <property type="entry name" value="NAD(P)H SULFUR OXIDOREDUCTASE (COA-DEPENDENT)"/>
    <property type="match status" value="1"/>
</dbReference>
<evidence type="ECO:0000313" key="8">
    <source>
        <dbReference type="EMBL" id="KMO85744.1"/>
    </source>
</evidence>
<dbReference type="SUPFAM" id="SSF64307">
    <property type="entry name" value="SirA-like"/>
    <property type="match status" value="1"/>
</dbReference>
<dbReference type="OrthoDB" id="9800167at2"/>
<evidence type="ECO:0000259" key="7">
    <source>
        <dbReference type="PROSITE" id="PS50206"/>
    </source>
</evidence>
<dbReference type="EMBL" id="LEKT01000048">
    <property type="protein sequence ID" value="KMO85744.1"/>
    <property type="molecule type" value="Genomic_DNA"/>
</dbReference>